<dbReference type="InterPro" id="IPR054692">
    <property type="entry name" value="LeuA-like_post-cat"/>
</dbReference>
<evidence type="ECO:0000256" key="2">
    <source>
        <dbReference type="ARBA" id="ARBA00009767"/>
    </source>
</evidence>
<dbReference type="Gene3D" id="3.20.20.70">
    <property type="entry name" value="Aldolase class I"/>
    <property type="match status" value="1"/>
</dbReference>
<comment type="catalytic activity">
    <reaction evidence="1">
        <text>3-methyl-2-oxobutanoate + acetyl-CoA + H2O = (2S)-2-isopropylmalate + CoA + H(+)</text>
        <dbReference type="Rhea" id="RHEA:21524"/>
        <dbReference type="ChEBI" id="CHEBI:1178"/>
        <dbReference type="ChEBI" id="CHEBI:11851"/>
        <dbReference type="ChEBI" id="CHEBI:15377"/>
        <dbReference type="ChEBI" id="CHEBI:15378"/>
        <dbReference type="ChEBI" id="CHEBI:57287"/>
        <dbReference type="ChEBI" id="CHEBI:57288"/>
        <dbReference type="EC" id="2.3.3.13"/>
    </reaction>
</comment>
<comment type="similarity">
    <text evidence="2">Belongs to the alpha-IPM synthase/homocitrate synthase family. LeuA type 2 subfamily.</text>
</comment>
<dbReference type="InterPro" id="IPR000891">
    <property type="entry name" value="PYR_CT"/>
</dbReference>
<dbReference type="EC" id="2.3.3.13" evidence="3"/>
<proteinExistence type="inferred from homology"/>
<dbReference type="InterPro" id="IPR039371">
    <property type="entry name" value="LeuA_N_DRE-TIM"/>
</dbReference>
<accession>A0A2J6PGK9</accession>
<reference evidence="7 8" key="1">
    <citation type="submission" date="2016-05" db="EMBL/GenBank/DDBJ databases">
        <title>A degradative enzymes factory behind the ericoid mycorrhizal symbiosis.</title>
        <authorList>
            <consortium name="DOE Joint Genome Institute"/>
            <person name="Martino E."/>
            <person name="Morin E."/>
            <person name="Grelet G."/>
            <person name="Kuo A."/>
            <person name="Kohler A."/>
            <person name="Daghino S."/>
            <person name="Barry K."/>
            <person name="Choi C."/>
            <person name="Cichocki N."/>
            <person name="Clum A."/>
            <person name="Copeland A."/>
            <person name="Hainaut M."/>
            <person name="Haridas S."/>
            <person name="Labutti K."/>
            <person name="Lindquist E."/>
            <person name="Lipzen A."/>
            <person name="Khouja H.-R."/>
            <person name="Murat C."/>
            <person name="Ohm R."/>
            <person name="Olson A."/>
            <person name="Spatafora J."/>
            <person name="Veneault-Fourrey C."/>
            <person name="Henrissat B."/>
            <person name="Grigoriev I."/>
            <person name="Martin F."/>
            <person name="Perotto S."/>
        </authorList>
    </citation>
    <scope>NUCLEOTIDE SEQUENCE [LARGE SCALE GENOMIC DNA]</scope>
    <source>
        <strain evidence="7 8">UAMH 7357</strain>
    </source>
</reference>
<feature type="domain" description="Pyruvate carboxyltransferase" evidence="6">
    <location>
        <begin position="33"/>
        <end position="311"/>
    </location>
</feature>
<dbReference type="SUPFAM" id="SSF51569">
    <property type="entry name" value="Aldolase"/>
    <property type="match status" value="1"/>
</dbReference>
<organism evidence="7 8">
    <name type="scientific">Hyaloscypha hepaticicola</name>
    <dbReference type="NCBI Taxonomy" id="2082293"/>
    <lineage>
        <taxon>Eukaryota</taxon>
        <taxon>Fungi</taxon>
        <taxon>Dikarya</taxon>
        <taxon>Ascomycota</taxon>
        <taxon>Pezizomycotina</taxon>
        <taxon>Leotiomycetes</taxon>
        <taxon>Helotiales</taxon>
        <taxon>Hyaloscyphaceae</taxon>
        <taxon>Hyaloscypha</taxon>
    </lineage>
</organism>
<dbReference type="CDD" id="cd07942">
    <property type="entry name" value="DRE_TIM_LeuA"/>
    <property type="match status" value="1"/>
</dbReference>
<evidence type="ECO:0000313" key="8">
    <source>
        <dbReference type="Proteomes" id="UP000235672"/>
    </source>
</evidence>
<evidence type="ECO:0000256" key="1">
    <source>
        <dbReference type="ARBA" id="ARBA00000064"/>
    </source>
</evidence>
<dbReference type="InterPro" id="IPR002034">
    <property type="entry name" value="AIPM/Hcit_synth_CS"/>
</dbReference>
<keyword evidence="8" id="KW-1185">Reference proteome</keyword>
<dbReference type="PROSITE" id="PS00816">
    <property type="entry name" value="AIPM_HOMOCIT_SYNTH_2"/>
    <property type="match status" value="1"/>
</dbReference>
<dbReference type="InterPro" id="IPR036230">
    <property type="entry name" value="LeuA_allosteric_dom_sf"/>
</dbReference>
<evidence type="ECO:0000256" key="5">
    <source>
        <dbReference type="RuleBase" id="RU003523"/>
    </source>
</evidence>
<dbReference type="STRING" id="1745343.A0A2J6PGK9"/>
<dbReference type="PROSITE" id="PS00815">
    <property type="entry name" value="AIPM_HOMOCIT_SYNTH_1"/>
    <property type="match status" value="1"/>
</dbReference>
<dbReference type="PROSITE" id="PS50991">
    <property type="entry name" value="PYR_CT"/>
    <property type="match status" value="1"/>
</dbReference>
<evidence type="ECO:0000256" key="3">
    <source>
        <dbReference type="ARBA" id="ARBA00012973"/>
    </source>
</evidence>
<dbReference type="InterPro" id="IPR013785">
    <property type="entry name" value="Aldolase_TIM"/>
</dbReference>
<gene>
    <name evidence="7" type="ORF">NA56DRAFT_695005</name>
</gene>
<evidence type="ECO:0000256" key="4">
    <source>
        <dbReference type="ARBA" id="ARBA00022679"/>
    </source>
</evidence>
<dbReference type="Pfam" id="PF00682">
    <property type="entry name" value="HMGL-like"/>
    <property type="match status" value="1"/>
</dbReference>
<protein>
    <recommendedName>
        <fullName evidence="3">2-isopropylmalate synthase</fullName>
        <ecNumber evidence="3">2.3.3.13</ecNumber>
    </recommendedName>
</protein>
<dbReference type="GO" id="GO:0003852">
    <property type="term" value="F:2-isopropylmalate synthase activity"/>
    <property type="evidence" value="ECO:0007669"/>
    <property type="project" value="UniProtKB-EC"/>
</dbReference>
<evidence type="ECO:0000259" key="6">
    <source>
        <dbReference type="PROSITE" id="PS50991"/>
    </source>
</evidence>
<evidence type="ECO:0000313" key="7">
    <source>
        <dbReference type="EMBL" id="PMD13167.1"/>
    </source>
</evidence>
<dbReference type="PANTHER" id="PTHR46911">
    <property type="match status" value="1"/>
</dbReference>
<dbReference type="GO" id="GO:0005739">
    <property type="term" value="C:mitochondrion"/>
    <property type="evidence" value="ECO:0007669"/>
    <property type="project" value="TreeGrafter"/>
</dbReference>
<dbReference type="GO" id="GO:0009098">
    <property type="term" value="P:L-leucine biosynthetic process"/>
    <property type="evidence" value="ECO:0007669"/>
    <property type="project" value="TreeGrafter"/>
</dbReference>
<dbReference type="PANTHER" id="PTHR46911:SF1">
    <property type="entry name" value="2-ISOPROPYLMALATE SYNTHASE"/>
    <property type="match status" value="1"/>
</dbReference>
<dbReference type="NCBIfam" id="NF002991">
    <property type="entry name" value="PRK03739.1"/>
    <property type="match status" value="1"/>
</dbReference>
<dbReference type="Gene3D" id="3.30.160.270">
    <property type="match status" value="1"/>
</dbReference>
<dbReference type="SUPFAM" id="SSF89000">
    <property type="entry name" value="post-HMGL domain-like"/>
    <property type="match status" value="1"/>
</dbReference>
<dbReference type="Pfam" id="PF22615">
    <property type="entry name" value="IPMS_D2"/>
    <property type="match status" value="1"/>
</dbReference>
<dbReference type="Proteomes" id="UP000235672">
    <property type="component" value="Unassembled WGS sequence"/>
</dbReference>
<name>A0A2J6PGK9_9HELO</name>
<dbReference type="EMBL" id="KZ613535">
    <property type="protein sequence ID" value="PMD13167.1"/>
    <property type="molecule type" value="Genomic_DNA"/>
</dbReference>
<keyword evidence="4 5" id="KW-0808">Transferase</keyword>
<sequence length="467" mass="52620">MPMLEDPSTKYRQFKSVDLPNRQWPSKKLNRTPRWLSTDLRDGNQSLVNPMNARQKRKYFQMLVELGYKEIEISFPSSGRTDWDFTRELVTTPGSIPDDVWIQVMTPCRKDLIDQTLASVRGAKNVILHLYIATSHCFQSLVLGKTHSECKDLAVECTKYCRSLTKDSKDSGVENWIFQFSPEAFSDSDLDKVVDICDAVKDVWQPTEQDKMILNLPATVELSTPNILADQVEYFCTQISRRDTVVVSLHPHNDRGCAVAAAELSQMAGAERVEGTLFGNGERTGNVDLVTLALNLYTQGISPGLDFSNLDRVREAVESINNIQVPARWPYAGSLVTSAFSGSHQDAIKKGMNLRSKQGAAYSDHWEIPYLPWDPQDFGRTYEAIIRVNSQSGKGGVSWIIQQKLGLDLSRGLSIEFSKIVQNQADLHCRELMASEICDLFEKSYDLDQGSDQLRIEHQASRRDSAI</sequence>
<dbReference type="AlphaFoldDB" id="A0A2J6PGK9"/>
<dbReference type="OrthoDB" id="418791at2759"/>